<proteinExistence type="predicted"/>
<dbReference type="Proteomes" id="UP000283509">
    <property type="component" value="Unassembled WGS sequence"/>
</dbReference>
<reference evidence="2 3" key="2">
    <citation type="submission" date="2019-01" db="EMBL/GenBank/DDBJ databases">
        <title>The decoding of complex shrimp genome reveals the adaptation for benthos swimmer, frequently molting mechanism and breeding impact on genome.</title>
        <authorList>
            <person name="Sun Y."/>
            <person name="Gao Y."/>
            <person name="Yu Y."/>
        </authorList>
    </citation>
    <scope>NUCLEOTIDE SEQUENCE [LARGE SCALE GENOMIC DNA]</scope>
    <source>
        <tissue evidence="2">Muscle</tissue>
    </source>
</reference>
<feature type="region of interest" description="Disordered" evidence="1">
    <location>
        <begin position="269"/>
        <end position="335"/>
    </location>
</feature>
<feature type="region of interest" description="Disordered" evidence="1">
    <location>
        <begin position="131"/>
        <end position="190"/>
    </location>
</feature>
<name>A0A423SI60_PENVA</name>
<feature type="non-terminal residue" evidence="2">
    <location>
        <position position="1"/>
    </location>
</feature>
<feature type="compositionally biased region" description="Basic and acidic residues" evidence="1">
    <location>
        <begin position="280"/>
        <end position="310"/>
    </location>
</feature>
<feature type="compositionally biased region" description="Polar residues" evidence="1">
    <location>
        <begin position="8"/>
        <end position="26"/>
    </location>
</feature>
<accession>A0A423SI60</accession>
<evidence type="ECO:0000256" key="1">
    <source>
        <dbReference type="SAM" id="MobiDB-lite"/>
    </source>
</evidence>
<reference evidence="2 3" key="1">
    <citation type="submission" date="2018-04" db="EMBL/GenBank/DDBJ databases">
        <authorList>
            <person name="Zhang X."/>
            <person name="Yuan J."/>
            <person name="Li F."/>
            <person name="Xiang J."/>
        </authorList>
    </citation>
    <scope>NUCLEOTIDE SEQUENCE [LARGE SCALE GENOMIC DNA]</scope>
    <source>
        <tissue evidence="2">Muscle</tissue>
    </source>
</reference>
<organism evidence="2 3">
    <name type="scientific">Penaeus vannamei</name>
    <name type="common">Whiteleg shrimp</name>
    <name type="synonym">Litopenaeus vannamei</name>
    <dbReference type="NCBI Taxonomy" id="6689"/>
    <lineage>
        <taxon>Eukaryota</taxon>
        <taxon>Metazoa</taxon>
        <taxon>Ecdysozoa</taxon>
        <taxon>Arthropoda</taxon>
        <taxon>Crustacea</taxon>
        <taxon>Multicrustacea</taxon>
        <taxon>Malacostraca</taxon>
        <taxon>Eumalacostraca</taxon>
        <taxon>Eucarida</taxon>
        <taxon>Decapoda</taxon>
        <taxon>Dendrobranchiata</taxon>
        <taxon>Penaeoidea</taxon>
        <taxon>Penaeidae</taxon>
        <taxon>Penaeus</taxon>
    </lineage>
</organism>
<gene>
    <name evidence="2" type="ORF">C7M84_018213</name>
</gene>
<sequence length="406" mass="45603">VRRDTDSEGTSTNTLRASFGSPQKSSEPLCVQVLNVSEEGATSLEGPASSQEDPYPQTRIAPPQIHSPAPTKQEQCAYSDASCSRVMNPSSFGEFAEQDSLGARSVCQSSNIPDVCPTTLTSYEMMLPPRQVPSSVHEGSHTQYTSCQKHVPGSRFVNSPDSSPRRASVIQHHSGTPPTPRHNPATTARPSSQVIFHGQPHIQQQYEEQRLQQDVQQNTHPTQYTCPCYQQEPPHPQHHTSQPSYPHDPQYQQHFKKYTAHQVLDHPLQPLHHPQSFYPHGEDSEDLRQREKEPHLRPQVECHPDFEHPAQRPSSHPTHRPPPHHQEVSPSYRHVEASPELHQLDVHPHYHQYSPHYPSHCPQGAHQLQHSVPQEPSGVLDPSGLYTLQTNCCEERCGLSSVAESE</sequence>
<dbReference type="EMBL" id="QCYY01003362">
    <property type="protein sequence ID" value="ROT63872.1"/>
    <property type="molecule type" value="Genomic_DNA"/>
</dbReference>
<evidence type="ECO:0000313" key="3">
    <source>
        <dbReference type="Proteomes" id="UP000283509"/>
    </source>
</evidence>
<evidence type="ECO:0000313" key="2">
    <source>
        <dbReference type="EMBL" id="ROT63872.1"/>
    </source>
</evidence>
<comment type="caution">
    <text evidence="2">The sequence shown here is derived from an EMBL/GenBank/DDBJ whole genome shotgun (WGS) entry which is preliminary data.</text>
</comment>
<protein>
    <submittedName>
        <fullName evidence="2">Uncharacterized protein</fullName>
    </submittedName>
</protein>
<feature type="region of interest" description="Disordered" evidence="1">
    <location>
        <begin position="222"/>
        <end position="250"/>
    </location>
</feature>
<dbReference type="AlphaFoldDB" id="A0A423SI60"/>
<feature type="region of interest" description="Disordered" evidence="1">
    <location>
        <begin position="1"/>
        <end position="73"/>
    </location>
</feature>
<keyword evidence="3" id="KW-1185">Reference proteome</keyword>